<comment type="similarity">
    <text evidence="2">Belongs to the chromate ion transporter (CHR) (TC 2.A.51) family.</text>
</comment>
<dbReference type="RefSeq" id="WP_206707564.1">
    <property type="nucleotide sequence ID" value="NZ_CP059066.1"/>
</dbReference>
<evidence type="ECO:0000256" key="5">
    <source>
        <dbReference type="ARBA" id="ARBA00022989"/>
    </source>
</evidence>
<dbReference type="KEGG" id="kme:H0A61_02654"/>
<keyword evidence="5 7" id="KW-1133">Transmembrane helix</keyword>
<dbReference type="InterPro" id="IPR003370">
    <property type="entry name" value="Chromate_transpt"/>
</dbReference>
<reference evidence="8" key="1">
    <citation type="submission" date="2020-07" db="EMBL/GenBank/DDBJ databases">
        <title>Koleobacter methoxysyntrophicus gen. nov., sp. nov., a novel anaerobic bacterium isolated from deep subsurface oil field and proposal of Koleobacterales ord. nov. in the phylum Firmicutes.</title>
        <authorList>
            <person name="Sakamoto S."/>
            <person name="Tamaki H."/>
        </authorList>
    </citation>
    <scope>NUCLEOTIDE SEQUENCE</scope>
    <source>
        <strain evidence="8">NRmbB1</strain>
    </source>
</reference>
<keyword evidence="4 7" id="KW-0812">Transmembrane</keyword>
<sequence length="176" mass="18993">MKLLKLLQLFIAFGRVGVLGYGGGPSSIPLVQIEVVENYKWLTIDEFSQVLAIGNALPGPIATKMAGYIGYKVAGLPGAFMAVLGMIGPSLFVMLLLYNIMSVFKDLPQIKGMIKAIKPVVIILLGLLIWDMIPNSLTNYTAIAIAALSLVLIQFLKIHPAIVVVMALAYGGFFIR</sequence>
<evidence type="ECO:0000313" key="9">
    <source>
        <dbReference type="Proteomes" id="UP000662904"/>
    </source>
</evidence>
<dbReference type="PANTHER" id="PTHR43663:SF1">
    <property type="entry name" value="CHROMATE TRANSPORTER"/>
    <property type="match status" value="1"/>
</dbReference>
<evidence type="ECO:0000256" key="1">
    <source>
        <dbReference type="ARBA" id="ARBA00004651"/>
    </source>
</evidence>
<organism evidence="8 9">
    <name type="scientific">Koleobacter methoxysyntrophicus</name>
    <dbReference type="NCBI Taxonomy" id="2751313"/>
    <lineage>
        <taxon>Bacteria</taxon>
        <taxon>Bacillati</taxon>
        <taxon>Bacillota</taxon>
        <taxon>Clostridia</taxon>
        <taxon>Koleobacterales</taxon>
        <taxon>Koleobacteraceae</taxon>
        <taxon>Koleobacter</taxon>
    </lineage>
</organism>
<keyword evidence="3" id="KW-1003">Cell membrane</keyword>
<keyword evidence="9" id="KW-1185">Reference proteome</keyword>
<feature type="transmembrane region" description="Helical" evidence="7">
    <location>
        <begin position="79"/>
        <end position="100"/>
    </location>
</feature>
<dbReference type="InterPro" id="IPR052518">
    <property type="entry name" value="CHR_Transporter"/>
</dbReference>
<evidence type="ECO:0000256" key="6">
    <source>
        <dbReference type="ARBA" id="ARBA00023136"/>
    </source>
</evidence>
<evidence type="ECO:0000313" key="8">
    <source>
        <dbReference type="EMBL" id="QSQ10254.1"/>
    </source>
</evidence>
<dbReference type="GO" id="GO:0005886">
    <property type="term" value="C:plasma membrane"/>
    <property type="evidence" value="ECO:0007669"/>
    <property type="project" value="UniProtKB-SubCell"/>
</dbReference>
<dbReference type="Proteomes" id="UP000662904">
    <property type="component" value="Chromosome"/>
</dbReference>
<evidence type="ECO:0000256" key="3">
    <source>
        <dbReference type="ARBA" id="ARBA00022475"/>
    </source>
</evidence>
<gene>
    <name evidence="8" type="primary">chrA_2</name>
    <name evidence="8" type="ORF">H0A61_02654</name>
</gene>
<comment type="subcellular location">
    <subcellularLocation>
        <location evidence="1">Cell membrane</location>
        <topology evidence="1">Multi-pass membrane protein</topology>
    </subcellularLocation>
</comment>
<evidence type="ECO:0000256" key="2">
    <source>
        <dbReference type="ARBA" id="ARBA00005262"/>
    </source>
</evidence>
<accession>A0A8A0RQL9</accession>
<protein>
    <submittedName>
        <fullName evidence="8">Chromate transport protein</fullName>
    </submittedName>
</protein>
<dbReference type="GO" id="GO:0015109">
    <property type="term" value="F:chromate transmembrane transporter activity"/>
    <property type="evidence" value="ECO:0007669"/>
    <property type="project" value="InterPro"/>
</dbReference>
<dbReference type="EMBL" id="CP059066">
    <property type="protein sequence ID" value="QSQ10254.1"/>
    <property type="molecule type" value="Genomic_DNA"/>
</dbReference>
<dbReference type="PANTHER" id="PTHR43663">
    <property type="entry name" value="CHROMATE TRANSPORT PROTEIN-RELATED"/>
    <property type="match status" value="1"/>
</dbReference>
<dbReference type="Pfam" id="PF02417">
    <property type="entry name" value="Chromate_transp"/>
    <property type="match status" value="1"/>
</dbReference>
<feature type="transmembrane region" description="Helical" evidence="7">
    <location>
        <begin position="142"/>
        <end position="175"/>
    </location>
</feature>
<evidence type="ECO:0000256" key="7">
    <source>
        <dbReference type="SAM" id="Phobius"/>
    </source>
</evidence>
<keyword evidence="6 7" id="KW-0472">Membrane</keyword>
<name>A0A8A0RQL9_9FIRM</name>
<evidence type="ECO:0000256" key="4">
    <source>
        <dbReference type="ARBA" id="ARBA00022692"/>
    </source>
</evidence>
<proteinExistence type="inferred from homology"/>
<dbReference type="AlphaFoldDB" id="A0A8A0RQL9"/>